<dbReference type="EC" id="3.1.1.-" evidence="3"/>
<comment type="caution">
    <text evidence="5">The sequence shown here is derived from an EMBL/GenBank/DDBJ whole genome shotgun (WGS) entry which is preliminary data.</text>
</comment>
<accession>A0ABP1FXT1</accession>
<protein>
    <recommendedName>
        <fullName evidence="3">Patatin</fullName>
        <ecNumber evidence="3">3.1.1.-</ecNumber>
    </recommendedName>
</protein>
<dbReference type="SUPFAM" id="SSF52151">
    <property type="entry name" value="FabD/lysophospholipase-like"/>
    <property type="match status" value="1"/>
</dbReference>
<dbReference type="EMBL" id="CAXHTA020000008">
    <property type="protein sequence ID" value="CAL5223350.1"/>
    <property type="molecule type" value="Genomic_DNA"/>
</dbReference>
<proteinExistence type="inferred from homology"/>
<keyword evidence="6" id="KW-1185">Reference proteome</keyword>
<dbReference type="Gene3D" id="3.40.1090.10">
    <property type="entry name" value="Cytosolic phospholipase A2 catalytic domain"/>
    <property type="match status" value="1"/>
</dbReference>
<name>A0ABP1FXT1_9CHLO</name>
<feature type="short sequence motif" description="GXSXG" evidence="2">
    <location>
        <begin position="195"/>
        <end position="199"/>
    </location>
</feature>
<dbReference type="InterPro" id="IPR002641">
    <property type="entry name" value="PNPLA_dom"/>
</dbReference>
<feature type="active site" description="Proton acceptor" evidence="2">
    <location>
        <position position="322"/>
    </location>
</feature>
<dbReference type="InterPro" id="IPR016035">
    <property type="entry name" value="Acyl_Trfase/lysoPLipase"/>
</dbReference>
<keyword evidence="1 2" id="KW-0443">Lipid metabolism</keyword>
<evidence type="ECO:0000256" key="2">
    <source>
        <dbReference type="PROSITE-ProRule" id="PRU01161"/>
    </source>
</evidence>
<comment type="domain">
    <text evidence="3">The nitrogen atoms of the two glycine residues in the GGXR motif define the oxyanion hole, and stabilize the oxyanion that forms during the nucleophilic attack by the catalytic serine during substrate cleavage.</text>
</comment>
<gene>
    <name evidence="5" type="primary">g5854</name>
    <name evidence="5" type="ORF">VP750_LOCUS5009</name>
</gene>
<comment type="function">
    <text evidence="3">Lipolytic acyl hydrolase (LAH).</text>
</comment>
<evidence type="ECO:0000256" key="1">
    <source>
        <dbReference type="ARBA" id="ARBA00023098"/>
    </source>
</evidence>
<evidence type="ECO:0000259" key="4">
    <source>
        <dbReference type="PROSITE" id="PS51635"/>
    </source>
</evidence>
<feature type="short sequence motif" description="GXGXXG" evidence="2">
    <location>
        <begin position="166"/>
        <end position="171"/>
    </location>
</feature>
<organism evidence="5 6">
    <name type="scientific">Coccomyxa viridis</name>
    <dbReference type="NCBI Taxonomy" id="1274662"/>
    <lineage>
        <taxon>Eukaryota</taxon>
        <taxon>Viridiplantae</taxon>
        <taxon>Chlorophyta</taxon>
        <taxon>core chlorophytes</taxon>
        <taxon>Trebouxiophyceae</taxon>
        <taxon>Trebouxiophyceae incertae sedis</taxon>
        <taxon>Coccomyxaceae</taxon>
        <taxon>Coccomyxa</taxon>
    </lineage>
</organism>
<feature type="active site" description="Nucleophile" evidence="2">
    <location>
        <position position="197"/>
    </location>
</feature>
<evidence type="ECO:0000256" key="3">
    <source>
        <dbReference type="RuleBase" id="RU361262"/>
    </source>
</evidence>
<reference evidence="5 6" key="1">
    <citation type="submission" date="2024-06" db="EMBL/GenBank/DDBJ databases">
        <authorList>
            <person name="Kraege A."/>
            <person name="Thomma B."/>
        </authorList>
    </citation>
    <scope>NUCLEOTIDE SEQUENCE [LARGE SCALE GENOMIC DNA]</scope>
</reference>
<comment type="similarity">
    <text evidence="3">Belongs to the patatin family.</text>
</comment>
<dbReference type="Pfam" id="PF01734">
    <property type="entry name" value="Patatin"/>
    <property type="match status" value="1"/>
</dbReference>
<evidence type="ECO:0000313" key="5">
    <source>
        <dbReference type="EMBL" id="CAL5223350.1"/>
    </source>
</evidence>
<keyword evidence="2 3" id="KW-0378">Hydrolase</keyword>
<evidence type="ECO:0000313" key="6">
    <source>
        <dbReference type="Proteomes" id="UP001497392"/>
    </source>
</evidence>
<dbReference type="PROSITE" id="PS51635">
    <property type="entry name" value="PNPLA"/>
    <property type="match status" value="1"/>
</dbReference>
<sequence>MGLASGLYGSKGILKPRLSASDMHRSSFQPILDPLRGAAPGKQLQRDRFNVLSKAASSAVTETRPISVDSAKLEIKKLPELPFRLPAAALQRAASQAISVAESLRAPDRGLSKQGSAGGTKIIGTKQHFAQKVDHPAVDVVQARLRGSSKPGKRKDSHKVGLVVEGGGMRGVVTGAALQAMHDLGMRDAFDAVYGSSAGAINATYFLSGQREGVNIYTDEIACKEFIDLGRLLNFSGKTQAPALDLDFLLNIIKEKRPLDWDAVLSSDVPLKVVASCLDTLQPVILEDFADAQDLETCLRASANVPEVAGRPILHRGKRLVDAAVFEAVPFRAAIADGCTHIITLCSRPPLEGGRVAKLVDSLVSDAVKRLVLNPEYMRAAWMREVENSMIFGMTTDEMLVRGLDKDSHRLPHFAGTHCYPIFPGDAAQALNPLCISVPLLAAGLEEGRQMVHTVFGQSAEPSLAAAPLLAATQ</sequence>
<feature type="domain" description="PNPLA" evidence="4">
    <location>
        <begin position="162"/>
        <end position="335"/>
    </location>
</feature>
<comment type="caution">
    <text evidence="2">Lacks conserved residue(s) required for the propagation of feature annotation.</text>
</comment>
<keyword evidence="2 3" id="KW-0442">Lipid degradation</keyword>
<dbReference type="Proteomes" id="UP001497392">
    <property type="component" value="Unassembled WGS sequence"/>
</dbReference>